<dbReference type="InterPro" id="IPR036390">
    <property type="entry name" value="WH_DNA-bd_sf"/>
</dbReference>
<dbReference type="InterPro" id="IPR008920">
    <property type="entry name" value="TF_FadR/GntR_C"/>
</dbReference>
<dbReference type="InterPro" id="IPR000524">
    <property type="entry name" value="Tscrpt_reg_HTH_GntR"/>
</dbReference>
<dbReference type="AlphaFoldDB" id="A0A1M6H837"/>
<dbReference type="PANTHER" id="PTHR43537">
    <property type="entry name" value="TRANSCRIPTIONAL REGULATOR, GNTR FAMILY"/>
    <property type="match status" value="1"/>
</dbReference>
<evidence type="ECO:0000313" key="6">
    <source>
        <dbReference type="Proteomes" id="UP000184080"/>
    </source>
</evidence>
<dbReference type="Gene3D" id="1.20.120.530">
    <property type="entry name" value="GntR ligand-binding domain-like"/>
    <property type="match status" value="1"/>
</dbReference>
<name>A0A1M6H837_9CLOT</name>
<dbReference type="SUPFAM" id="SSF46785">
    <property type="entry name" value="Winged helix' DNA-binding domain"/>
    <property type="match status" value="1"/>
</dbReference>
<feature type="domain" description="HTH gntR-type" evidence="4">
    <location>
        <begin position="1"/>
        <end position="54"/>
    </location>
</feature>
<dbReference type="InterPro" id="IPR036388">
    <property type="entry name" value="WH-like_DNA-bd_sf"/>
</dbReference>
<organism evidence="5 6">
    <name type="scientific">Clostridium amylolyticum</name>
    <dbReference type="NCBI Taxonomy" id="1121298"/>
    <lineage>
        <taxon>Bacteria</taxon>
        <taxon>Bacillati</taxon>
        <taxon>Bacillota</taxon>
        <taxon>Clostridia</taxon>
        <taxon>Eubacteriales</taxon>
        <taxon>Clostridiaceae</taxon>
        <taxon>Clostridium</taxon>
    </lineage>
</organism>
<evidence type="ECO:0000256" key="1">
    <source>
        <dbReference type="ARBA" id="ARBA00023015"/>
    </source>
</evidence>
<sequence length="189" mass="22377">MINLEYEPGQVLNEEDVASDFNVSRTPVRKIFQQLNGDKLLNIIPRFGAQVTPIDFKYMKSVFEVTRQMDPFAARLAVDRISPSQLQELEEIMERLNNYNIKDDYQKAIKDDERFHDIIFLSSGNECLAEILTSLHRHTERLWHYSEQYFETMDLFTDTLNKVLKALKDKNHEEVEKYSREHIDAFVEK</sequence>
<dbReference type="PROSITE" id="PS50949">
    <property type="entry name" value="HTH_GNTR"/>
    <property type="match status" value="1"/>
</dbReference>
<dbReference type="GO" id="GO:0003700">
    <property type="term" value="F:DNA-binding transcription factor activity"/>
    <property type="evidence" value="ECO:0007669"/>
    <property type="project" value="InterPro"/>
</dbReference>
<keyword evidence="3" id="KW-0804">Transcription</keyword>
<dbReference type="EMBL" id="FQZO01000003">
    <property type="protein sequence ID" value="SHJ18398.1"/>
    <property type="molecule type" value="Genomic_DNA"/>
</dbReference>
<dbReference type="Gene3D" id="1.10.10.10">
    <property type="entry name" value="Winged helix-like DNA-binding domain superfamily/Winged helix DNA-binding domain"/>
    <property type="match status" value="1"/>
</dbReference>
<keyword evidence="6" id="KW-1185">Reference proteome</keyword>
<accession>A0A1M6H837</accession>
<evidence type="ECO:0000313" key="5">
    <source>
        <dbReference type="EMBL" id="SHJ18398.1"/>
    </source>
</evidence>
<dbReference type="GO" id="GO:0003677">
    <property type="term" value="F:DNA binding"/>
    <property type="evidence" value="ECO:0007669"/>
    <property type="project" value="UniProtKB-KW"/>
</dbReference>
<dbReference type="SUPFAM" id="SSF48008">
    <property type="entry name" value="GntR ligand-binding domain-like"/>
    <property type="match status" value="1"/>
</dbReference>
<keyword evidence="1" id="KW-0805">Transcription regulation</keyword>
<dbReference type="Proteomes" id="UP000184080">
    <property type="component" value="Unassembled WGS sequence"/>
</dbReference>
<dbReference type="Pfam" id="PF07729">
    <property type="entry name" value="FCD"/>
    <property type="match status" value="1"/>
</dbReference>
<gene>
    <name evidence="5" type="ORF">SAMN05444401_2412</name>
</gene>
<keyword evidence="2 5" id="KW-0238">DNA-binding</keyword>
<dbReference type="Pfam" id="PF00392">
    <property type="entry name" value="GntR"/>
    <property type="match status" value="1"/>
</dbReference>
<evidence type="ECO:0000259" key="4">
    <source>
        <dbReference type="PROSITE" id="PS50949"/>
    </source>
</evidence>
<dbReference type="PANTHER" id="PTHR43537:SF24">
    <property type="entry name" value="GLUCONATE OPERON TRANSCRIPTIONAL REPRESSOR"/>
    <property type="match status" value="1"/>
</dbReference>
<dbReference type="STRING" id="1121298.SAMN05444401_2412"/>
<dbReference type="InterPro" id="IPR011711">
    <property type="entry name" value="GntR_C"/>
</dbReference>
<dbReference type="SMART" id="SM00895">
    <property type="entry name" value="FCD"/>
    <property type="match status" value="1"/>
</dbReference>
<evidence type="ECO:0000256" key="3">
    <source>
        <dbReference type="ARBA" id="ARBA00023163"/>
    </source>
</evidence>
<evidence type="ECO:0000256" key="2">
    <source>
        <dbReference type="ARBA" id="ARBA00023125"/>
    </source>
</evidence>
<proteinExistence type="predicted"/>
<reference evidence="5 6" key="1">
    <citation type="submission" date="2016-11" db="EMBL/GenBank/DDBJ databases">
        <authorList>
            <person name="Jaros S."/>
            <person name="Januszkiewicz K."/>
            <person name="Wedrychowicz H."/>
        </authorList>
    </citation>
    <scope>NUCLEOTIDE SEQUENCE [LARGE SCALE GENOMIC DNA]</scope>
    <source>
        <strain evidence="5 6">DSM 21864</strain>
    </source>
</reference>
<dbReference type="OrthoDB" id="389878at2"/>
<protein>
    <submittedName>
        <fullName evidence="5">DNA-binding transcriptional regulator, GntR family</fullName>
    </submittedName>
</protein>